<sequence>MARRISTIISENIPTELLYFKAEFNKVLNQRIILGEELYNRPIHTLAGLKKNKEEFFTWNAFNSDYLGKAFNREHNEYKKCYDESISSFFSSFTIRNSPVQDQKDFKDKINNKINNLKKIRSKIDEMRTGVLKSAVFRKNEVESYKTEIFIVPGNDEIVLNKTLSFVQSLGLKAIVLHEKNSSNKTVFEIIEENSNVGFAIILHTSHPTVTQQNIFFEHGFLIGKIGRNKVCALVKEEIEKPKDISGISYIAIDESDLWCYSLAKELKTAGCYAIDMKKYISA</sequence>
<dbReference type="Pfam" id="PF10137">
    <property type="entry name" value="CAP12-PCTIR_TIR"/>
    <property type="match status" value="1"/>
</dbReference>
<dbReference type="RefSeq" id="WP_166077316.1">
    <property type="nucleotide sequence ID" value="NZ_JAAJBT010000004.1"/>
</dbReference>
<reference evidence="2 3" key="1">
    <citation type="submission" date="2020-02" db="EMBL/GenBank/DDBJ databases">
        <authorList>
            <person name="Chen W.-M."/>
        </authorList>
    </citation>
    <scope>NUCLEOTIDE SEQUENCE [LARGE SCALE GENOMIC DNA]</scope>
    <source>
        <strain evidence="2 3">KDG-16</strain>
    </source>
</reference>
<accession>A0ABX0I689</accession>
<comment type="caution">
    <text evidence="2">The sequence shown here is derived from an EMBL/GenBank/DDBJ whole genome shotgun (WGS) entry which is preliminary data.</text>
</comment>
<gene>
    <name evidence="2" type="ORF">G4D72_08865</name>
</gene>
<keyword evidence="3" id="KW-1185">Reference proteome</keyword>
<evidence type="ECO:0000259" key="1">
    <source>
        <dbReference type="Pfam" id="PF10137"/>
    </source>
</evidence>
<name>A0ABX0I689_9FLAO</name>
<protein>
    <submittedName>
        <fullName evidence="2">Nucleotide-binding protein</fullName>
    </submittedName>
</protein>
<proteinExistence type="predicted"/>
<dbReference type="InterPro" id="IPR019302">
    <property type="entry name" value="CAP12/PCTIR_TIR_dom"/>
</dbReference>
<evidence type="ECO:0000313" key="3">
    <source>
        <dbReference type="Proteomes" id="UP000800984"/>
    </source>
</evidence>
<feature type="domain" description="CD-NTase-associated protein 12/Pycsar effector protein TIR" evidence="1">
    <location>
        <begin position="149"/>
        <end position="254"/>
    </location>
</feature>
<organism evidence="2 3">
    <name type="scientific">Flavobacterium difficile</name>
    <dbReference type="NCBI Taxonomy" id="2709659"/>
    <lineage>
        <taxon>Bacteria</taxon>
        <taxon>Pseudomonadati</taxon>
        <taxon>Bacteroidota</taxon>
        <taxon>Flavobacteriia</taxon>
        <taxon>Flavobacteriales</taxon>
        <taxon>Flavobacteriaceae</taxon>
        <taxon>Flavobacterium</taxon>
    </lineage>
</organism>
<evidence type="ECO:0000313" key="2">
    <source>
        <dbReference type="EMBL" id="NHM02216.1"/>
    </source>
</evidence>
<dbReference type="EMBL" id="JAAJBT010000004">
    <property type="protein sequence ID" value="NHM02216.1"/>
    <property type="molecule type" value="Genomic_DNA"/>
</dbReference>
<dbReference type="Proteomes" id="UP000800984">
    <property type="component" value="Unassembled WGS sequence"/>
</dbReference>